<dbReference type="PANTHER" id="PTHR10468">
    <property type="entry name" value="PROTEIN O-LINKED-MANNOSE BETA-1,2-N-ACETYLGLUCOSAMINYLTRANSFERASE 1/ALPHA-1,3-MANNOSYL-GLYCOPROTEIN 2-BETA-N-ACETYLGLUCOSAMINYLTRANSFERASE"/>
    <property type="match status" value="1"/>
</dbReference>
<feature type="region of interest" description="Disordered" evidence="18">
    <location>
        <begin position="99"/>
        <end position="119"/>
    </location>
</feature>
<evidence type="ECO:0000256" key="17">
    <source>
        <dbReference type="SAM" id="Coils"/>
    </source>
</evidence>
<evidence type="ECO:0000256" key="1">
    <source>
        <dbReference type="ARBA" id="ARBA00001936"/>
    </source>
</evidence>
<keyword evidence="8" id="KW-0479">Metal-binding</keyword>
<dbReference type="GO" id="GO:0000139">
    <property type="term" value="C:Golgi membrane"/>
    <property type="evidence" value="ECO:0007669"/>
    <property type="project" value="UniProtKB-SubCell"/>
</dbReference>
<keyword evidence="10" id="KW-1133">Transmembrane helix</keyword>
<dbReference type="AlphaFoldDB" id="A0A813ENS7"/>
<feature type="non-terminal residue" evidence="19">
    <location>
        <position position="266"/>
    </location>
</feature>
<name>A0A813ENS7_POLGL</name>
<evidence type="ECO:0000256" key="5">
    <source>
        <dbReference type="ARBA" id="ARBA00022676"/>
    </source>
</evidence>
<keyword evidence="20" id="KW-1185">Reference proteome</keyword>
<dbReference type="Gene3D" id="3.90.550.10">
    <property type="entry name" value="Spore Coat Polysaccharide Biosynthesis Protein SpsA, Chain A"/>
    <property type="match status" value="1"/>
</dbReference>
<dbReference type="InterPro" id="IPR004139">
    <property type="entry name" value="Glyco_trans_13"/>
</dbReference>
<dbReference type="UniPathway" id="UPA00378"/>
<sequence length="266" mass="28566">SGSDCHAERDRAVKAEDMLILSRTRADGERQDLERQVAELRALLSGPGGGGGGNSKSGVTSHLQVEVDSLRRENEALKARLGGGGSLPSVAEERQLALGAGGPSAGPAPPSLRGAGARGPMSEDLLRSLAANGAIGVAVIVCKRPKYLKRAMDSILQSERDPAKFPLVISQDGYDPDMTQMVQSTFVSSGQAFHMHHPHDPNAQTVANKFGGSKQTLGYVYIAQHFGFVMRRMFDEFGFSAVIFLEEDLEVSPDFFSYFGAMRELL</sequence>
<keyword evidence="5" id="KW-0328">Glycosyltransferase</keyword>
<protein>
    <recommendedName>
        <fullName evidence="14">alpha-1,3-mannosyl-glycoprotein 2-beta-N-acetylglucosaminyltransferase</fullName>
        <ecNumber evidence="14">2.4.1.101</ecNumber>
    </recommendedName>
    <alternativeName>
        <fullName evidence="15">N-glycosyl-oligosaccharide-glycoprotein N-acetylglucosaminyltransferase I</fullName>
    </alternativeName>
</protein>
<dbReference type="Proteomes" id="UP000654075">
    <property type="component" value="Unassembled WGS sequence"/>
</dbReference>
<dbReference type="GO" id="GO:0003827">
    <property type="term" value="F:alpha-1,3-mannosylglycoprotein 2-beta-N-acetylglucosaminyltransferase activity"/>
    <property type="evidence" value="ECO:0007669"/>
    <property type="project" value="UniProtKB-EC"/>
</dbReference>
<evidence type="ECO:0000256" key="8">
    <source>
        <dbReference type="ARBA" id="ARBA00022723"/>
    </source>
</evidence>
<evidence type="ECO:0000256" key="14">
    <source>
        <dbReference type="ARBA" id="ARBA00038949"/>
    </source>
</evidence>
<keyword evidence="6" id="KW-0808">Transferase</keyword>
<evidence type="ECO:0000256" key="9">
    <source>
        <dbReference type="ARBA" id="ARBA00022968"/>
    </source>
</evidence>
<keyword evidence="17" id="KW-0175">Coiled coil</keyword>
<organism evidence="19 20">
    <name type="scientific">Polarella glacialis</name>
    <name type="common">Dinoflagellate</name>
    <dbReference type="NCBI Taxonomy" id="89957"/>
    <lineage>
        <taxon>Eukaryota</taxon>
        <taxon>Sar</taxon>
        <taxon>Alveolata</taxon>
        <taxon>Dinophyceae</taxon>
        <taxon>Suessiales</taxon>
        <taxon>Suessiaceae</taxon>
        <taxon>Polarella</taxon>
    </lineage>
</organism>
<comment type="catalytic activity">
    <reaction evidence="16">
        <text>N(4)-(alpha-D-Man-(1-&gt;3)-[alpha-D-Man-(1-&gt;3)-[alpha-D-Man-(1-&gt;6)]-alpha-D-Man-(1-&gt;6)]-beta-D-Man-(1-&gt;4)-beta-D-GlcNAc-(1-&gt;4)-beta-D-GlcNAc)-L-asparaginyl-[protein] (N-glucan mannose isomer 5A1,2) + UDP-N-acetyl-alpha-D-glucosamine = N(4)-{beta-D-GlcNAc-(1-&gt;2)-alpha-D-Man-(1-&gt;3)-[alpha-D-Man-(1-&gt;3)-[alpha-D-Man-(1-&gt;6)]-alpha-D-Man-(1-&gt;6)]-beta-D-Man-(1-&gt;4)-beta-D-GlcNAc-(1-&gt;4)-beta-D-GlcNAc}-L-asparaginyl-[protein] + UDP + H(+)</text>
        <dbReference type="Rhea" id="RHEA:11456"/>
        <dbReference type="Rhea" id="RHEA-COMP:14367"/>
        <dbReference type="Rhea" id="RHEA-COMP:14368"/>
        <dbReference type="ChEBI" id="CHEBI:15378"/>
        <dbReference type="ChEBI" id="CHEBI:57705"/>
        <dbReference type="ChEBI" id="CHEBI:58223"/>
        <dbReference type="ChEBI" id="CHEBI:59087"/>
        <dbReference type="ChEBI" id="CHEBI:60625"/>
        <dbReference type="EC" id="2.4.1.101"/>
    </reaction>
</comment>
<evidence type="ECO:0000256" key="4">
    <source>
        <dbReference type="ARBA" id="ARBA00006492"/>
    </source>
</evidence>
<evidence type="ECO:0000313" key="20">
    <source>
        <dbReference type="Proteomes" id="UP000654075"/>
    </source>
</evidence>
<keyword evidence="7" id="KW-0812">Transmembrane</keyword>
<comment type="caution">
    <text evidence="19">The sequence shown here is derived from an EMBL/GenBank/DDBJ whole genome shotgun (WGS) entry which is preliminary data.</text>
</comment>
<comment type="subcellular location">
    <subcellularLocation>
        <location evidence="2">Golgi apparatus membrane</location>
        <topology evidence="2">Single-pass type II membrane protein</topology>
    </subcellularLocation>
</comment>
<dbReference type="InterPro" id="IPR029044">
    <property type="entry name" value="Nucleotide-diphossugar_trans"/>
</dbReference>
<comment type="cofactor">
    <cofactor evidence="1">
        <name>Mn(2+)</name>
        <dbReference type="ChEBI" id="CHEBI:29035"/>
    </cofactor>
</comment>
<keyword evidence="13" id="KW-0464">Manganese</keyword>
<dbReference type="EMBL" id="CAJNNV010014620">
    <property type="protein sequence ID" value="CAE8602746.1"/>
    <property type="molecule type" value="Genomic_DNA"/>
</dbReference>
<dbReference type="EC" id="2.4.1.101" evidence="14"/>
<keyword evidence="11" id="KW-0333">Golgi apparatus</keyword>
<evidence type="ECO:0000256" key="13">
    <source>
        <dbReference type="ARBA" id="ARBA00023211"/>
    </source>
</evidence>
<evidence type="ECO:0000256" key="6">
    <source>
        <dbReference type="ARBA" id="ARBA00022679"/>
    </source>
</evidence>
<proteinExistence type="inferred from homology"/>
<evidence type="ECO:0000256" key="18">
    <source>
        <dbReference type="SAM" id="MobiDB-lite"/>
    </source>
</evidence>
<evidence type="ECO:0000256" key="2">
    <source>
        <dbReference type="ARBA" id="ARBA00004323"/>
    </source>
</evidence>
<gene>
    <name evidence="19" type="ORF">PGLA1383_LOCUS20982</name>
</gene>
<dbReference type="PANTHER" id="PTHR10468:SF0">
    <property type="entry name" value="ALPHA-1,3-MANNOSYL-GLYCOPROTEIN 2-BETA-N-ACETYLGLUCOSAMINYLTRANSFERASE"/>
    <property type="match status" value="1"/>
</dbReference>
<dbReference type="SUPFAM" id="SSF53448">
    <property type="entry name" value="Nucleotide-diphospho-sugar transferases"/>
    <property type="match status" value="1"/>
</dbReference>
<dbReference type="Pfam" id="PF03071">
    <property type="entry name" value="GNT-I"/>
    <property type="match status" value="1"/>
</dbReference>
<dbReference type="InterPro" id="IPR052261">
    <property type="entry name" value="Glycosyltransferase_13"/>
</dbReference>
<evidence type="ECO:0000256" key="12">
    <source>
        <dbReference type="ARBA" id="ARBA00023136"/>
    </source>
</evidence>
<evidence type="ECO:0000256" key="11">
    <source>
        <dbReference type="ARBA" id="ARBA00023034"/>
    </source>
</evidence>
<evidence type="ECO:0000313" key="19">
    <source>
        <dbReference type="EMBL" id="CAE8602746.1"/>
    </source>
</evidence>
<feature type="coiled-coil region" evidence="17">
    <location>
        <begin position="23"/>
        <end position="80"/>
    </location>
</feature>
<dbReference type="GO" id="GO:0046872">
    <property type="term" value="F:metal ion binding"/>
    <property type="evidence" value="ECO:0007669"/>
    <property type="project" value="UniProtKB-KW"/>
</dbReference>
<dbReference type="OrthoDB" id="440755at2759"/>
<evidence type="ECO:0000256" key="7">
    <source>
        <dbReference type="ARBA" id="ARBA00022692"/>
    </source>
</evidence>
<evidence type="ECO:0000256" key="3">
    <source>
        <dbReference type="ARBA" id="ARBA00004922"/>
    </source>
</evidence>
<keyword evidence="9" id="KW-0735">Signal-anchor</keyword>
<reference evidence="19" key="1">
    <citation type="submission" date="2021-02" db="EMBL/GenBank/DDBJ databases">
        <authorList>
            <person name="Dougan E. K."/>
            <person name="Rhodes N."/>
            <person name="Thang M."/>
            <person name="Chan C."/>
        </authorList>
    </citation>
    <scope>NUCLEOTIDE SEQUENCE</scope>
</reference>
<evidence type="ECO:0000256" key="15">
    <source>
        <dbReference type="ARBA" id="ARBA00041712"/>
    </source>
</evidence>
<feature type="non-terminal residue" evidence="19">
    <location>
        <position position="1"/>
    </location>
</feature>
<comment type="similarity">
    <text evidence="4">Belongs to the glycosyltransferase 13 family.</text>
</comment>
<evidence type="ECO:0000256" key="16">
    <source>
        <dbReference type="ARBA" id="ARBA00049421"/>
    </source>
</evidence>
<evidence type="ECO:0000256" key="10">
    <source>
        <dbReference type="ARBA" id="ARBA00022989"/>
    </source>
</evidence>
<comment type="pathway">
    <text evidence="3">Protein modification; protein glycosylation.</text>
</comment>
<keyword evidence="12" id="KW-0472">Membrane</keyword>
<accession>A0A813ENS7</accession>